<dbReference type="PROSITE" id="PS50865">
    <property type="entry name" value="ZF_MYND_2"/>
    <property type="match status" value="1"/>
</dbReference>
<comment type="caution">
    <text evidence="7">The sequence shown here is derived from an EMBL/GenBank/DDBJ whole genome shotgun (WGS) entry which is preliminary data.</text>
</comment>
<evidence type="ECO:0000313" key="7">
    <source>
        <dbReference type="EMBL" id="KAF6228989.1"/>
    </source>
</evidence>
<gene>
    <name evidence="7" type="ORF">HO133_007103</name>
</gene>
<keyword evidence="3" id="KW-0862">Zinc</keyword>
<feature type="transmembrane region" description="Helical" evidence="5">
    <location>
        <begin position="169"/>
        <end position="192"/>
    </location>
</feature>
<sequence>MSLEVNISQLAQGRIPCANVKEGVDGPVNCVTQANLICSRCYLVQYCSHGCQVTHWPQHKLDCNSALRKPGWQPTWASEGRRPAFMSTVMPSVSFGHLRFLYGNIAAFDVLKLAHNEGKKHNKDLNLCFAASGDLRNIIESVIGMPDDYSGTCLCVVNDKDQLVVARNVVMLLTSLVFPPVIAAVLILHIWYSARLTPKMLQDVKDRVRPLIAEVLKKIEQKKDDVLLHKTWTFGTRMLSLRLYKQQWNLILRLFDAEQPVSKGEEERQYVMLNDTRVDYRERRLFTMSPSRRVCSHKMRESGMLLPFGSCSDGYTSSNPTLFDNDSGAWLLKDSADPLAGWALKDILASGVRRGGPKEDIYGHLHFHIRDLLENFCQKTTLMKIHVDMYCVNATELPSLLDDRLKESAFDRIEISNIADANYIGLEKSLSTFGPLLKNRKQSSHATLITLFMNAAEQAAQARGYDIEAMMTGMQKISQFLPSKLPANQNPSNPAALRASAAKDLVRDYDKLWAQYMRMLDFPTIVKKTGMKPKVKNTVVEAWPMRLYKRYGEPGAQEDFDNLMESGSSGDERYVEWMRSE</sequence>
<dbReference type="AlphaFoldDB" id="A0A8H6KY55"/>
<name>A0A8H6KY55_9LECA</name>
<keyword evidence="8" id="KW-1185">Reference proteome</keyword>
<dbReference type="InterPro" id="IPR027974">
    <property type="entry name" value="DUF4470"/>
</dbReference>
<keyword evidence="5" id="KW-1133">Transmembrane helix</keyword>
<dbReference type="EMBL" id="JACCJB010000003">
    <property type="protein sequence ID" value="KAF6228989.1"/>
    <property type="molecule type" value="Genomic_DNA"/>
</dbReference>
<dbReference type="Gene3D" id="6.10.140.2220">
    <property type="match status" value="1"/>
</dbReference>
<evidence type="ECO:0000256" key="2">
    <source>
        <dbReference type="ARBA" id="ARBA00022771"/>
    </source>
</evidence>
<dbReference type="GO" id="GO:0008270">
    <property type="term" value="F:zinc ion binding"/>
    <property type="evidence" value="ECO:0007669"/>
    <property type="project" value="UniProtKB-KW"/>
</dbReference>
<accession>A0A8H6KY55</accession>
<keyword evidence="1" id="KW-0479">Metal-binding</keyword>
<evidence type="ECO:0000256" key="3">
    <source>
        <dbReference type="ARBA" id="ARBA00022833"/>
    </source>
</evidence>
<dbReference type="Pfam" id="PF01753">
    <property type="entry name" value="zf-MYND"/>
    <property type="match status" value="1"/>
</dbReference>
<dbReference type="RefSeq" id="XP_037156631.1">
    <property type="nucleotide sequence ID" value="XM_037297996.1"/>
</dbReference>
<proteinExistence type="predicted"/>
<reference evidence="7 8" key="1">
    <citation type="journal article" date="2020" name="Genomics">
        <title>Complete, high-quality genomes from long-read metagenomic sequencing of two wolf lichen thalli reveals enigmatic genome architecture.</title>
        <authorList>
            <person name="McKenzie S.K."/>
            <person name="Walston R.F."/>
            <person name="Allen J.L."/>
        </authorList>
    </citation>
    <scope>NUCLEOTIDE SEQUENCE [LARGE SCALE GENOMIC DNA]</scope>
    <source>
        <strain evidence="7">WasteWater1</strain>
    </source>
</reference>
<dbReference type="GeneID" id="59335503"/>
<dbReference type="InterPro" id="IPR002893">
    <property type="entry name" value="Znf_MYND"/>
</dbReference>
<evidence type="ECO:0000256" key="4">
    <source>
        <dbReference type="PROSITE-ProRule" id="PRU00134"/>
    </source>
</evidence>
<protein>
    <recommendedName>
        <fullName evidence="6">MYND-type domain-containing protein</fullName>
    </recommendedName>
</protein>
<evidence type="ECO:0000256" key="1">
    <source>
        <dbReference type="ARBA" id="ARBA00022723"/>
    </source>
</evidence>
<dbReference type="Proteomes" id="UP000593566">
    <property type="component" value="Unassembled WGS sequence"/>
</dbReference>
<feature type="domain" description="MYND-type" evidence="6">
    <location>
        <begin position="27"/>
        <end position="63"/>
    </location>
</feature>
<evidence type="ECO:0000259" key="6">
    <source>
        <dbReference type="PROSITE" id="PS50865"/>
    </source>
</evidence>
<dbReference type="SUPFAM" id="SSF144232">
    <property type="entry name" value="HIT/MYND zinc finger-like"/>
    <property type="match status" value="1"/>
</dbReference>
<dbReference type="Pfam" id="PF14737">
    <property type="entry name" value="DUF4470"/>
    <property type="match status" value="1"/>
</dbReference>
<organism evidence="7 8">
    <name type="scientific">Letharia lupina</name>
    <dbReference type="NCBI Taxonomy" id="560253"/>
    <lineage>
        <taxon>Eukaryota</taxon>
        <taxon>Fungi</taxon>
        <taxon>Dikarya</taxon>
        <taxon>Ascomycota</taxon>
        <taxon>Pezizomycotina</taxon>
        <taxon>Lecanoromycetes</taxon>
        <taxon>OSLEUM clade</taxon>
        <taxon>Lecanoromycetidae</taxon>
        <taxon>Lecanorales</taxon>
        <taxon>Lecanorineae</taxon>
        <taxon>Parmeliaceae</taxon>
        <taxon>Letharia</taxon>
    </lineage>
</organism>
<keyword evidence="5" id="KW-0812">Transmembrane</keyword>
<keyword evidence="5" id="KW-0472">Membrane</keyword>
<keyword evidence="2 4" id="KW-0863">Zinc-finger</keyword>
<evidence type="ECO:0000256" key="5">
    <source>
        <dbReference type="SAM" id="Phobius"/>
    </source>
</evidence>
<evidence type="ECO:0000313" key="8">
    <source>
        <dbReference type="Proteomes" id="UP000593566"/>
    </source>
</evidence>